<accession>A0ABR2PWV4</accession>
<reference evidence="3 4" key="1">
    <citation type="journal article" date="2024" name="G3 (Bethesda)">
        <title>Genome assembly of Hibiscus sabdariffa L. provides insights into metabolisms of medicinal natural products.</title>
        <authorList>
            <person name="Kim T."/>
        </authorList>
    </citation>
    <scope>NUCLEOTIDE SEQUENCE [LARGE SCALE GENOMIC DNA]</scope>
    <source>
        <strain evidence="3">TK-2024</strain>
        <tissue evidence="3">Old leaves</tissue>
    </source>
</reference>
<sequence length="118" mass="13498">MARDFLGGTQHKNMEIIGEEYFDNLAMCSFFQGLERDRNDGSMVQCKMHEAECYMAASGRVEELRLDYHHNSIRHLTLISDVDVATVNLISDVKKLCSLLLDTRFRISSASFRICCIT</sequence>
<keyword evidence="4" id="KW-1185">Reference proteome</keyword>
<evidence type="ECO:0000313" key="4">
    <source>
        <dbReference type="Proteomes" id="UP001396334"/>
    </source>
</evidence>
<name>A0ABR2PWV4_9ROSI</name>
<protein>
    <recommendedName>
        <fullName evidence="2">Disease resistance protein winged helix domain-containing protein</fullName>
    </recommendedName>
</protein>
<evidence type="ECO:0000313" key="3">
    <source>
        <dbReference type="EMBL" id="KAK8992716.1"/>
    </source>
</evidence>
<dbReference type="EMBL" id="JBBPBN010000050">
    <property type="protein sequence ID" value="KAK8992716.1"/>
    <property type="molecule type" value="Genomic_DNA"/>
</dbReference>
<evidence type="ECO:0000259" key="2">
    <source>
        <dbReference type="Pfam" id="PF23559"/>
    </source>
</evidence>
<dbReference type="Pfam" id="PF23559">
    <property type="entry name" value="WHD_DRP"/>
    <property type="match status" value="1"/>
</dbReference>
<gene>
    <name evidence="3" type="ORF">V6N11_048786</name>
</gene>
<keyword evidence="1" id="KW-0677">Repeat</keyword>
<dbReference type="InterPro" id="IPR058922">
    <property type="entry name" value="WHD_DRP"/>
</dbReference>
<dbReference type="Proteomes" id="UP001396334">
    <property type="component" value="Unassembled WGS sequence"/>
</dbReference>
<feature type="domain" description="Disease resistance protein winged helix" evidence="2">
    <location>
        <begin position="1"/>
        <end position="50"/>
    </location>
</feature>
<comment type="caution">
    <text evidence="3">The sequence shown here is derived from an EMBL/GenBank/DDBJ whole genome shotgun (WGS) entry which is preliminary data.</text>
</comment>
<organism evidence="3 4">
    <name type="scientific">Hibiscus sabdariffa</name>
    <name type="common">roselle</name>
    <dbReference type="NCBI Taxonomy" id="183260"/>
    <lineage>
        <taxon>Eukaryota</taxon>
        <taxon>Viridiplantae</taxon>
        <taxon>Streptophyta</taxon>
        <taxon>Embryophyta</taxon>
        <taxon>Tracheophyta</taxon>
        <taxon>Spermatophyta</taxon>
        <taxon>Magnoliopsida</taxon>
        <taxon>eudicotyledons</taxon>
        <taxon>Gunneridae</taxon>
        <taxon>Pentapetalae</taxon>
        <taxon>rosids</taxon>
        <taxon>malvids</taxon>
        <taxon>Malvales</taxon>
        <taxon>Malvaceae</taxon>
        <taxon>Malvoideae</taxon>
        <taxon>Hibiscus</taxon>
    </lineage>
</organism>
<proteinExistence type="predicted"/>
<evidence type="ECO:0000256" key="1">
    <source>
        <dbReference type="ARBA" id="ARBA00022737"/>
    </source>
</evidence>